<keyword evidence="2" id="KW-1185">Reference proteome</keyword>
<dbReference type="RefSeq" id="WP_188164209.1">
    <property type="nucleotide sequence ID" value="NZ_JACVVX010000002.1"/>
</dbReference>
<evidence type="ECO:0000313" key="2">
    <source>
        <dbReference type="Proteomes" id="UP000643405"/>
    </source>
</evidence>
<name>A0A8J6TYJ2_9HYPH</name>
<dbReference type="EMBL" id="JACVVX010000002">
    <property type="protein sequence ID" value="MBD0414789.1"/>
    <property type="molecule type" value="Genomic_DNA"/>
</dbReference>
<evidence type="ECO:0000313" key="1">
    <source>
        <dbReference type="EMBL" id="MBD0414789.1"/>
    </source>
</evidence>
<accession>A0A8J6TYJ2</accession>
<organism evidence="1 2">
    <name type="scientific">Oryzicola mucosus</name>
    <dbReference type="NCBI Taxonomy" id="2767425"/>
    <lineage>
        <taxon>Bacteria</taxon>
        <taxon>Pseudomonadati</taxon>
        <taxon>Pseudomonadota</taxon>
        <taxon>Alphaproteobacteria</taxon>
        <taxon>Hyphomicrobiales</taxon>
        <taxon>Phyllobacteriaceae</taxon>
        <taxon>Oryzicola</taxon>
    </lineage>
</organism>
<reference evidence="1" key="1">
    <citation type="submission" date="2020-09" db="EMBL/GenBank/DDBJ databases">
        <title>Genome seq and assembly of Tianweitania sp.</title>
        <authorList>
            <person name="Chhetri G."/>
        </authorList>
    </citation>
    <scope>NUCLEOTIDE SEQUENCE</scope>
    <source>
        <strain evidence="1">Rool2</strain>
    </source>
</reference>
<dbReference type="AlphaFoldDB" id="A0A8J6TYJ2"/>
<sequence length="93" mass="9704">MIRFLASAALGYVGWRVVSRIVEEHSSPSERTGSDLGLAVSIAETTEAADATAEPLRVTETARNLKAAHLEATASESAIVAALKHTSATPTVD</sequence>
<comment type="caution">
    <text evidence="1">The sequence shown here is derived from an EMBL/GenBank/DDBJ whole genome shotgun (WGS) entry which is preliminary data.</text>
</comment>
<proteinExistence type="predicted"/>
<protein>
    <submittedName>
        <fullName evidence="1">Uncharacterized protein</fullName>
    </submittedName>
</protein>
<gene>
    <name evidence="1" type="ORF">ICI42_08995</name>
</gene>
<dbReference type="Proteomes" id="UP000643405">
    <property type="component" value="Unassembled WGS sequence"/>
</dbReference>